<dbReference type="Gene3D" id="3.40.50.620">
    <property type="entry name" value="HUPs"/>
    <property type="match status" value="2"/>
</dbReference>
<dbReference type="InterPro" id="IPR006015">
    <property type="entry name" value="Universal_stress_UspA"/>
</dbReference>
<accession>A0A934WV22</accession>
<dbReference type="PANTHER" id="PTHR46268:SF6">
    <property type="entry name" value="UNIVERSAL STRESS PROTEIN UP12"/>
    <property type="match status" value="1"/>
</dbReference>
<keyword evidence="4" id="KW-1185">Reference proteome</keyword>
<organism evidence="3 4">
    <name type="scientific">Marivirga aurantiaca</name>
    <dbReference type="NCBI Taxonomy" id="2802615"/>
    <lineage>
        <taxon>Bacteria</taxon>
        <taxon>Pseudomonadati</taxon>
        <taxon>Bacteroidota</taxon>
        <taxon>Cytophagia</taxon>
        <taxon>Cytophagales</taxon>
        <taxon>Marivirgaceae</taxon>
        <taxon>Marivirga</taxon>
    </lineage>
</organism>
<evidence type="ECO:0000259" key="2">
    <source>
        <dbReference type="Pfam" id="PF00582"/>
    </source>
</evidence>
<dbReference type="EMBL" id="JAEQBW010000001">
    <property type="protein sequence ID" value="MBK6263420.1"/>
    <property type="molecule type" value="Genomic_DNA"/>
</dbReference>
<dbReference type="Pfam" id="PF00582">
    <property type="entry name" value="Usp"/>
    <property type="match status" value="2"/>
</dbReference>
<dbReference type="InterPro" id="IPR014729">
    <property type="entry name" value="Rossmann-like_a/b/a_fold"/>
</dbReference>
<feature type="domain" description="UspA" evidence="2">
    <location>
        <begin position="4"/>
        <end position="141"/>
    </location>
</feature>
<dbReference type="AlphaFoldDB" id="A0A934WV22"/>
<dbReference type="RefSeq" id="WP_201429109.1">
    <property type="nucleotide sequence ID" value="NZ_JAEQBW010000001.1"/>
</dbReference>
<evidence type="ECO:0000256" key="1">
    <source>
        <dbReference type="ARBA" id="ARBA00008791"/>
    </source>
</evidence>
<feature type="domain" description="UspA" evidence="2">
    <location>
        <begin position="149"/>
        <end position="292"/>
    </location>
</feature>
<name>A0A934WV22_9BACT</name>
<dbReference type="CDD" id="cd00293">
    <property type="entry name" value="USP-like"/>
    <property type="match status" value="2"/>
</dbReference>
<proteinExistence type="inferred from homology"/>
<protein>
    <submittedName>
        <fullName evidence="3">Universal stress protein</fullName>
    </submittedName>
</protein>
<dbReference type="InterPro" id="IPR006016">
    <property type="entry name" value="UspA"/>
</dbReference>
<dbReference type="Proteomes" id="UP000611723">
    <property type="component" value="Unassembled WGS sequence"/>
</dbReference>
<evidence type="ECO:0000313" key="4">
    <source>
        <dbReference type="Proteomes" id="UP000611723"/>
    </source>
</evidence>
<dbReference type="PRINTS" id="PR01438">
    <property type="entry name" value="UNVRSLSTRESS"/>
</dbReference>
<evidence type="ECO:0000313" key="3">
    <source>
        <dbReference type="EMBL" id="MBK6263420.1"/>
    </source>
</evidence>
<reference evidence="3" key="1">
    <citation type="submission" date="2021-01" db="EMBL/GenBank/DDBJ databases">
        <title>Marivirga aurantiaca sp. nov., isolated from intertidal surface sediments.</title>
        <authorList>
            <person name="Zhang M."/>
        </authorList>
    </citation>
    <scope>NUCLEOTIDE SEQUENCE</scope>
    <source>
        <strain evidence="3">S37H4</strain>
    </source>
</reference>
<dbReference type="PANTHER" id="PTHR46268">
    <property type="entry name" value="STRESS RESPONSE PROTEIN NHAX"/>
    <property type="match status" value="1"/>
</dbReference>
<comment type="similarity">
    <text evidence="1">Belongs to the universal stress protein A family.</text>
</comment>
<sequence>MYPIKRILIGLDLSEMDSTMIEFADFISKTSGVEDIYFVNVIKNLQIPKDVLKEFPNMITDVIKERKTKMEQALNSFIDNDFKPKAHFEVLTGKIADSILNFSKKEDIDLIVMGRREKAAESGSLSQRLARRAACSLLIIPEGTKPTMDKILVPSDFSDYSVLALEEAIEIAVVNDRKTEIVVQNVYTVPTGYHYTGKTYEEFSQVMRKNAEKDYKNFINQIDTKGIKLKAVYSQDTNDDVTTDMLDKAREIKANAIIIGAKGRTTTTAFFLGSITERLIQLDSDIPLMVVRPKGKNAGFLEFIKEL</sequence>
<gene>
    <name evidence="3" type="ORF">JKA74_00120</name>
</gene>
<comment type="caution">
    <text evidence="3">The sequence shown here is derived from an EMBL/GenBank/DDBJ whole genome shotgun (WGS) entry which is preliminary data.</text>
</comment>
<dbReference type="SUPFAM" id="SSF52402">
    <property type="entry name" value="Adenine nucleotide alpha hydrolases-like"/>
    <property type="match status" value="2"/>
</dbReference>